<keyword evidence="3" id="KW-1185">Reference proteome</keyword>
<name>A0ABS4SBU3_9BACI</name>
<proteinExistence type="inferred from homology"/>
<evidence type="ECO:0000313" key="3">
    <source>
        <dbReference type="Proteomes" id="UP001519294"/>
    </source>
</evidence>
<accession>A0ABS4SBU3</accession>
<dbReference type="EMBL" id="JAGIKX010000044">
    <property type="protein sequence ID" value="MBP2258972.1"/>
    <property type="molecule type" value="Genomic_DNA"/>
</dbReference>
<dbReference type="PIRSF" id="PIRSF007510">
    <property type="entry name" value="UCP007510"/>
    <property type="match status" value="1"/>
</dbReference>
<dbReference type="HAMAP" id="MF_00800">
    <property type="entry name" value="UPF0340"/>
    <property type="match status" value="1"/>
</dbReference>
<comment type="caution">
    <text evidence="2">The sequence shown here is derived from an EMBL/GenBank/DDBJ whole genome shotgun (WGS) entry which is preliminary data.</text>
</comment>
<reference evidence="2 3" key="1">
    <citation type="submission" date="2021-03" db="EMBL/GenBank/DDBJ databases">
        <title>Genomic Encyclopedia of Type Strains, Phase IV (KMG-IV): sequencing the most valuable type-strain genomes for metagenomic binning, comparative biology and taxonomic classification.</title>
        <authorList>
            <person name="Goeker M."/>
        </authorList>
    </citation>
    <scope>NUCLEOTIDE SEQUENCE [LARGE SCALE GENOMIC DNA]</scope>
    <source>
        <strain evidence="2 3">DSM 25790</strain>
    </source>
</reference>
<dbReference type="NCBIfam" id="TIGR01440">
    <property type="entry name" value="TIGR01440 family protein"/>
    <property type="match status" value="1"/>
</dbReference>
<sequence>MTDLNQQVKEDMDALTAQWLQHNDLKAGDLVVVGCSTSEVMGEQIGTAGSEEIAASIFEFLQDLKKQTGVHFAFQCCEHLNRALVVEREAMKINQLEEVTVIPVPSAGGSMASYAYKKMNNPVVVESVKATAGIDIGETMIGMHLKHVAVPFRFQQRFIGNARVNGAKTRPKLIGGERATYERKEVYS</sequence>
<dbReference type="Gene3D" id="3.40.50.10360">
    <property type="entry name" value="Hypothetical protein TT1679"/>
    <property type="match status" value="1"/>
</dbReference>
<dbReference type="SUPFAM" id="SSF110710">
    <property type="entry name" value="TTHA0583/YokD-like"/>
    <property type="match status" value="1"/>
</dbReference>
<protein>
    <recommendedName>
        <fullName evidence="1">UPF0340 protein J2Z81_002960</fullName>
    </recommendedName>
</protein>
<dbReference type="InterPro" id="IPR028345">
    <property type="entry name" value="Antibiotic_NAT-like"/>
</dbReference>
<evidence type="ECO:0000256" key="1">
    <source>
        <dbReference type="HAMAP-Rule" id="MF_00800"/>
    </source>
</evidence>
<dbReference type="Proteomes" id="UP001519294">
    <property type="component" value="Unassembled WGS sequence"/>
</dbReference>
<dbReference type="RefSeq" id="WP_226371658.1">
    <property type="nucleotide sequence ID" value="NZ_JAGIKX010000044.1"/>
</dbReference>
<comment type="similarity">
    <text evidence="1">Belongs to the UPF0340 family.</text>
</comment>
<dbReference type="Pfam" id="PF04260">
    <property type="entry name" value="DUF436"/>
    <property type="match status" value="1"/>
</dbReference>
<dbReference type="InterPro" id="IPR006340">
    <property type="entry name" value="DUF436"/>
</dbReference>
<organism evidence="2 3">
    <name type="scientific">Virgibacillus alimentarius</name>
    <dbReference type="NCBI Taxonomy" id="698769"/>
    <lineage>
        <taxon>Bacteria</taxon>
        <taxon>Bacillati</taxon>
        <taxon>Bacillota</taxon>
        <taxon>Bacilli</taxon>
        <taxon>Bacillales</taxon>
        <taxon>Bacillaceae</taxon>
        <taxon>Virgibacillus</taxon>
    </lineage>
</organism>
<evidence type="ECO:0000313" key="2">
    <source>
        <dbReference type="EMBL" id="MBP2258972.1"/>
    </source>
</evidence>
<gene>
    <name evidence="2" type="ORF">J2Z81_002960</name>
</gene>